<proteinExistence type="predicted"/>
<sequence length="225" mass="25577">MKNFVTTIFIFVVQFIFAQNVYLAKVEKTNENTDKFLYHIKEEINEAQFLGEIEVQGFSKNDVAVFSKIYKKAKEIGANSFSLIPFETIDGSSRKFDAAHYKLKLYYLPSDKLSNEEGNLYVFASSSKAQKISINRKDYILSPRTFLKIPLVSGEVYTISTKKLLGSTIKIQKNSKNSDQYYQVSSARLVNSAQNDGTLHLKSGDIVGLEKSFAQFLKAIYQQIK</sequence>
<dbReference type="EMBL" id="LMAI01000011">
    <property type="protein sequence ID" value="KUJ54653.1"/>
    <property type="molecule type" value="Genomic_DNA"/>
</dbReference>
<organism evidence="1 2">
    <name type="scientific">Chryseobacterium aquaticum subsp. greenlandense</name>
    <dbReference type="NCBI Taxonomy" id="345663"/>
    <lineage>
        <taxon>Bacteria</taxon>
        <taxon>Pseudomonadati</taxon>
        <taxon>Bacteroidota</taxon>
        <taxon>Flavobacteriia</taxon>
        <taxon>Flavobacteriales</taxon>
        <taxon>Weeksellaceae</taxon>
        <taxon>Chryseobacterium group</taxon>
        <taxon>Chryseobacterium</taxon>
    </lineage>
</organism>
<evidence type="ECO:0000313" key="2">
    <source>
        <dbReference type="Proteomes" id="UP000054388"/>
    </source>
</evidence>
<gene>
    <name evidence="1" type="ORF">AR686_16795</name>
</gene>
<dbReference type="RefSeq" id="WP_059137775.1">
    <property type="nucleotide sequence ID" value="NZ_LMAI01000011.1"/>
</dbReference>
<accession>A0A101CEF2</accession>
<evidence type="ECO:0000313" key="1">
    <source>
        <dbReference type="EMBL" id="KUJ54653.1"/>
    </source>
</evidence>
<dbReference type="AlphaFoldDB" id="A0A101CEF2"/>
<dbReference type="Proteomes" id="UP000054388">
    <property type="component" value="Unassembled WGS sequence"/>
</dbReference>
<comment type="caution">
    <text evidence="1">The sequence shown here is derived from an EMBL/GenBank/DDBJ whole genome shotgun (WGS) entry which is preliminary data.</text>
</comment>
<name>A0A101CEF2_9FLAO</name>
<reference evidence="1 2" key="1">
    <citation type="submission" date="2015-10" db="EMBL/GenBank/DDBJ databases">
        <title>Genome sequence of Chryseobacterium greenlandense.</title>
        <authorList>
            <person name="Newman J."/>
            <person name="Fischer K."/>
            <person name="Miller J."/>
        </authorList>
    </citation>
    <scope>NUCLEOTIDE SEQUENCE [LARGE SCALE GENOMIC DNA]</scope>
    <source>
        <strain evidence="1 2">UMB34</strain>
    </source>
</reference>
<protein>
    <submittedName>
        <fullName evidence="1">Molecular chaperone GroES</fullName>
    </submittedName>
</protein>